<dbReference type="EMBL" id="JBHMEX010000032">
    <property type="protein sequence ID" value="MFB9064408.1"/>
    <property type="molecule type" value="Genomic_DNA"/>
</dbReference>
<dbReference type="Proteomes" id="UP001589589">
    <property type="component" value="Unassembled WGS sequence"/>
</dbReference>
<comment type="caution">
    <text evidence="1">The sequence shown here is derived from an EMBL/GenBank/DDBJ whole genome shotgun (WGS) entry which is preliminary data.</text>
</comment>
<evidence type="ECO:0008006" key="3">
    <source>
        <dbReference type="Google" id="ProtNLM"/>
    </source>
</evidence>
<name>A0ABV5FLJ2_9FLAO</name>
<dbReference type="PROSITE" id="PS51257">
    <property type="entry name" value="PROKAR_LIPOPROTEIN"/>
    <property type="match status" value="1"/>
</dbReference>
<sequence length="242" mass="28115">MKKYLIVFLLTTLFVSCQITETIHLNADGSGSVEIKKLRDEHSYMLLMGDKYSKEEKFRDTTYVFQGYIAKYNETFLKYTKAEQQLFQKYANVKVQIKESSFDKEFITTIVFPFTKVEEVPNLYNTEAYASDLKNNYALTAEKHFFDVHYSFDGTVFKRTLNVVDVAEIQKNKDQINMFKSKTNSLVLTQDYTLKYNFPRKIKSVSNSNAILSSDKKSLTLTFQLSECIQDPVSTNLEVILE</sequence>
<evidence type="ECO:0000313" key="1">
    <source>
        <dbReference type="EMBL" id="MFB9064408.1"/>
    </source>
</evidence>
<proteinExistence type="predicted"/>
<gene>
    <name evidence="1" type="ORF">ACFFUQ_10280</name>
</gene>
<evidence type="ECO:0000313" key="2">
    <source>
        <dbReference type="Proteomes" id="UP001589589"/>
    </source>
</evidence>
<dbReference type="RefSeq" id="WP_290266535.1">
    <property type="nucleotide sequence ID" value="NZ_JAUFQQ010000005.1"/>
</dbReference>
<organism evidence="1 2">
    <name type="scientific">Flavobacterium branchiarum</name>
    <dbReference type="NCBI Taxonomy" id="1114870"/>
    <lineage>
        <taxon>Bacteria</taxon>
        <taxon>Pseudomonadati</taxon>
        <taxon>Bacteroidota</taxon>
        <taxon>Flavobacteriia</taxon>
        <taxon>Flavobacteriales</taxon>
        <taxon>Flavobacteriaceae</taxon>
        <taxon>Flavobacterium</taxon>
    </lineage>
</organism>
<keyword evidence="2" id="KW-1185">Reference proteome</keyword>
<reference evidence="1 2" key="1">
    <citation type="submission" date="2024-09" db="EMBL/GenBank/DDBJ databases">
        <authorList>
            <person name="Sun Q."/>
            <person name="Mori K."/>
        </authorList>
    </citation>
    <scope>NUCLEOTIDE SEQUENCE [LARGE SCALE GENOMIC DNA]</scope>
    <source>
        <strain evidence="1 2">CECT 7908</strain>
    </source>
</reference>
<protein>
    <recommendedName>
        <fullName evidence="3">Lipoprotein</fullName>
    </recommendedName>
</protein>
<accession>A0ABV5FLJ2</accession>